<keyword evidence="2" id="KW-0378">Hydrolase</keyword>
<feature type="domain" description="HNH nuclease" evidence="1">
    <location>
        <begin position="61"/>
        <end position="116"/>
    </location>
</feature>
<name>A0A7U3ZN88_RUNSL</name>
<keyword evidence="2" id="KW-0540">Nuclease</keyword>
<dbReference type="AlphaFoldDB" id="A0A7U3ZN88"/>
<reference evidence="2 3" key="2">
    <citation type="journal article" date="2012" name="Stand. Genomic Sci.">
        <title>Complete genome sequence of the aquatic bacterium Runella slithyformis type strain (LSU 4(T)).</title>
        <authorList>
            <person name="Copeland A."/>
            <person name="Zhang X."/>
            <person name="Misra M."/>
            <person name="Lapidus A."/>
            <person name="Nolan M."/>
            <person name="Lucas S."/>
            <person name="Deshpande S."/>
            <person name="Cheng J.F."/>
            <person name="Tapia R."/>
            <person name="Goodwin L.A."/>
            <person name="Pitluck S."/>
            <person name="Liolios K."/>
            <person name="Pagani I."/>
            <person name="Ivanova N."/>
            <person name="Mikhailova N."/>
            <person name="Pati A."/>
            <person name="Chen A."/>
            <person name="Palaniappan K."/>
            <person name="Land M."/>
            <person name="Hauser L."/>
            <person name="Pan C."/>
            <person name="Jeffries C.D."/>
            <person name="Detter J.C."/>
            <person name="Brambilla E.M."/>
            <person name="Rohde M."/>
            <person name="Djao O.D."/>
            <person name="Goker M."/>
            <person name="Sikorski J."/>
            <person name="Tindall B.J."/>
            <person name="Woyke T."/>
            <person name="Bristow J."/>
            <person name="Eisen J.A."/>
            <person name="Markowitz V."/>
            <person name="Hugenholtz P."/>
            <person name="Kyrpides N.C."/>
            <person name="Klenk H.P."/>
            <person name="Mavromatis K."/>
        </authorList>
    </citation>
    <scope>NUCLEOTIDE SEQUENCE [LARGE SCALE GENOMIC DNA]</scope>
    <source>
        <strain evidence="3">ATCC 29530 / DSM 19594 / LMG 11500 / NCIMB 11436 / LSU 4</strain>
    </source>
</reference>
<reference evidence="3" key="1">
    <citation type="submission" date="2011-06" db="EMBL/GenBank/DDBJ databases">
        <title>The complete genome of chromosome of Runella slithyformis DSM 19594.</title>
        <authorList>
            <consortium name="US DOE Joint Genome Institute (JGI-PGF)"/>
            <person name="Lucas S."/>
            <person name="Han J."/>
            <person name="Lapidus A."/>
            <person name="Bruce D."/>
            <person name="Goodwin L."/>
            <person name="Pitluck S."/>
            <person name="Peters L."/>
            <person name="Kyrpides N."/>
            <person name="Mavromatis K."/>
            <person name="Ivanova N."/>
            <person name="Ovchinnikova G."/>
            <person name="Zhang X."/>
            <person name="Misra M."/>
            <person name="Detter J.C."/>
            <person name="Tapia R."/>
            <person name="Han C."/>
            <person name="Land M."/>
            <person name="Hauser L."/>
            <person name="Markowitz V."/>
            <person name="Cheng J.-F."/>
            <person name="Hugenholtz P."/>
            <person name="Woyke T."/>
            <person name="Wu D."/>
            <person name="Tindall B."/>
            <person name="Faehrich R."/>
            <person name="Brambilla E."/>
            <person name="Klenk H.-P."/>
            <person name="Eisen J.A."/>
        </authorList>
    </citation>
    <scope>NUCLEOTIDE SEQUENCE [LARGE SCALE GENOMIC DNA]</scope>
    <source>
        <strain evidence="3">ATCC 29530 / DSM 19594 / LMG 11500 / NCIMB 11436 / LSU 4</strain>
    </source>
</reference>
<keyword evidence="3" id="KW-1185">Reference proteome</keyword>
<organism evidence="2 3">
    <name type="scientific">Runella slithyformis (strain ATCC 29530 / DSM 19594 / LMG 11500 / NCIMB 11436 / LSU 4)</name>
    <dbReference type="NCBI Taxonomy" id="761193"/>
    <lineage>
        <taxon>Bacteria</taxon>
        <taxon>Pseudomonadati</taxon>
        <taxon>Bacteroidota</taxon>
        <taxon>Cytophagia</taxon>
        <taxon>Cytophagales</taxon>
        <taxon>Spirosomataceae</taxon>
        <taxon>Runella</taxon>
    </lineage>
</organism>
<protein>
    <submittedName>
        <fullName evidence="2">HNH endonuclease</fullName>
    </submittedName>
</protein>
<sequence length="167" mass="18889">MAQAAVSLGMNYKTLCFHAKRLDCFRSNQSGKGFLKKPSKQPVPLELIFNGSYSTYQSYKLKKRLLKEGYKLHQCENCGLDQWFGKPIPLELHHIDGNRLNNTLGNLSLLCPNCHAFTENYRAKNIKNLSAQTETFDVESLKIGEVFTVMYDNPEPSPEIVGKGVET</sequence>
<dbReference type="KEGG" id="rsi:Runsl_3984"/>
<dbReference type="GO" id="GO:0004519">
    <property type="term" value="F:endonuclease activity"/>
    <property type="evidence" value="ECO:0007669"/>
    <property type="project" value="UniProtKB-KW"/>
</dbReference>
<dbReference type="CDD" id="cd00085">
    <property type="entry name" value="HNHc"/>
    <property type="match status" value="1"/>
</dbReference>
<dbReference type="Proteomes" id="UP000000493">
    <property type="component" value="Chromosome"/>
</dbReference>
<accession>A0A7U3ZN88</accession>
<evidence type="ECO:0000313" key="3">
    <source>
        <dbReference type="Proteomes" id="UP000000493"/>
    </source>
</evidence>
<keyword evidence="2" id="KW-0255">Endonuclease</keyword>
<evidence type="ECO:0000259" key="1">
    <source>
        <dbReference type="SMART" id="SM00507"/>
    </source>
</evidence>
<dbReference type="InterPro" id="IPR003615">
    <property type="entry name" value="HNH_nuc"/>
</dbReference>
<proteinExistence type="predicted"/>
<gene>
    <name evidence="2" type="ordered locus">Runsl_3984</name>
</gene>
<dbReference type="SMART" id="SM00507">
    <property type="entry name" value="HNHc"/>
    <property type="match status" value="1"/>
</dbReference>
<dbReference type="EMBL" id="CP002859">
    <property type="protein sequence ID" value="AEI50337.1"/>
    <property type="molecule type" value="Genomic_DNA"/>
</dbReference>
<evidence type="ECO:0000313" key="2">
    <source>
        <dbReference type="EMBL" id="AEI50337.1"/>
    </source>
</evidence>